<sequence>PFSAIILAVAGLKRLGWSDRITQILTPDISLYAVGQGALGIECRENDQDILKALSPLIHQDTLYRTQAERAMLRTLEGGCSVPIGVNSTITKDSNNKINLTLKGLVVSLDGSEVLTHESSIIVNNLEDADKLGQEIANNLLGQGASKILSVIKH</sequence>
<evidence type="ECO:0000259" key="9">
    <source>
        <dbReference type="Pfam" id="PF01379"/>
    </source>
</evidence>
<organism evidence="11 12">
    <name type="scientific">Conidiobolus coronatus (strain ATCC 28846 / CBS 209.66 / NRRL 28638)</name>
    <name type="common">Delacroixia coronata</name>
    <dbReference type="NCBI Taxonomy" id="796925"/>
    <lineage>
        <taxon>Eukaryota</taxon>
        <taxon>Fungi</taxon>
        <taxon>Fungi incertae sedis</taxon>
        <taxon>Zoopagomycota</taxon>
        <taxon>Entomophthoromycotina</taxon>
        <taxon>Entomophthoromycetes</taxon>
        <taxon>Entomophthorales</taxon>
        <taxon>Ancylistaceae</taxon>
        <taxon>Conidiobolus</taxon>
    </lineage>
</organism>
<comment type="cofactor">
    <cofactor evidence="1">
        <name>dipyrromethane</name>
        <dbReference type="ChEBI" id="CHEBI:60342"/>
    </cofactor>
</comment>
<evidence type="ECO:0000256" key="1">
    <source>
        <dbReference type="ARBA" id="ARBA00001916"/>
    </source>
</evidence>
<feature type="domain" description="Porphobilinogen deaminase N-terminal" evidence="9">
    <location>
        <begin position="2"/>
        <end position="51"/>
    </location>
</feature>
<evidence type="ECO:0000256" key="5">
    <source>
        <dbReference type="ARBA" id="ARBA00022679"/>
    </source>
</evidence>
<dbReference type="Gene3D" id="3.30.160.40">
    <property type="entry name" value="Porphobilinogen deaminase, C-terminal domain"/>
    <property type="match status" value="1"/>
</dbReference>
<name>A0A137PC19_CONC2</name>
<dbReference type="PANTHER" id="PTHR11557:SF0">
    <property type="entry name" value="PORPHOBILINOGEN DEAMINASE"/>
    <property type="match status" value="1"/>
</dbReference>
<dbReference type="InterPro" id="IPR022418">
    <property type="entry name" value="Porphobilinogen_deaminase_C"/>
</dbReference>
<dbReference type="OrthoDB" id="564646at2759"/>
<proteinExistence type="inferred from homology"/>
<gene>
    <name evidence="11" type="ORF">CONCODRAFT_130958</name>
</gene>
<dbReference type="Gene3D" id="3.40.190.10">
    <property type="entry name" value="Periplasmic binding protein-like II"/>
    <property type="match status" value="1"/>
</dbReference>
<feature type="non-terminal residue" evidence="11">
    <location>
        <position position="1"/>
    </location>
</feature>
<dbReference type="Pfam" id="PF03900">
    <property type="entry name" value="Porphobil_deamC"/>
    <property type="match status" value="1"/>
</dbReference>
<dbReference type="GO" id="GO:0006782">
    <property type="term" value="P:protoporphyrinogen IX biosynthetic process"/>
    <property type="evidence" value="ECO:0007669"/>
    <property type="project" value="UniProtKB-UniPathway"/>
</dbReference>
<evidence type="ECO:0000256" key="6">
    <source>
        <dbReference type="ARBA" id="ARBA00023244"/>
    </source>
</evidence>
<dbReference type="GO" id="GO:0005737">
    <property type="term" value="C:cytoplasm"/>
    <property type="evidence" value="ECO:0007669"/>
    <property type="project" value="TreeGrafter"/>
</dbReference>
<evidence type="ECO:0000256" key="7">
    <source>
        <dbReference type="ARBA" id="ARBA00030685"/>
    </source>
</evidence>
<reference evidence="11 12" key="1">
    <citation type="journal article" date="2015" name="Genome Biol. Evol.">
        <title>Phylogenomic analyses indicate that early fungi evolved digesting cell walls of algal ancestors of land plants.</title>
        <authorList>
            <person name="Chang Y."/>
            <person name="Wang S."/>
            <person name="Sekimoto S."/>
            <person name="Aerts A.L."/>
            <person name="Choi C."/>
            <person name="Clum A."/>
            <person name="LaButti K.M."/>
            <person name="Lindquist E.A."/>
            <person name="Yee Ngan C."/>
            <person name="Ohm R.A."/>
            <person name="Salamov A.A."/>
            <person name="Grigoriev I.V."/>
            <person name="Spatafora J.W."/>
            <person name="Berbee M.L."/>
        </authorList>
    </citation>
    <scope>NUCLEOTIDE SEQUENCE [LARGE SCALE GENOMIC DNA]</scope>
    <source>
        <strain evidence="11 12">NRRL 28638</strain>
    </source>
</reference>
<evidence type="ECO:0000256" key="4">
    <source>
        <dbReference type="ARBA" id="ARBA00012655"/>
    </source>
</evidence>
<evidence type="ECO:0000313" key="11">
    <source>
        <dbReference type="EMBL" id="KXN72523.1"/>
    </source>
</evidence>
<dbReference type="SUPFAM" id="SSF54782">
    <property type="entry name" value="Porphobilinogen deaminase (hydroxymethylbilane synthase), C-terminal domain"/>
    <property type="match status" value="1"/>
</dbReference>
<feature type="domain" description="Porphobilinogen deaminase C-terminal" evidence="10">
    <location>
        <begin position="65"/>
        <end position="141"/>
    </location>
</feature>
<protein>
    <recommendedName>
        <fullName evidence="4">hydroxymethylbilane synthase</fullName>
        <ecNumber evidence="4">2.5.1.61</ecNumber>
    </recommendedName>
    <alternativeName>
        <fullName evidence="8">Hydroxymethylbilane synthase</fullName>
    </alternativeName>
    <alternativeName>
        <fullName evidence="7">Pre-uroporphyrinogen synthase</fullName>
    </alternativeName>
</protein>
<evidence type="ECO:0000256" key="8">
    <source>
        <dbReference type="ARBA" id="ARBA00033064"/>
    </source>
</evidence>
<dbReference type="EMBL" id="KQ964451">
    <property type="protein sequence ID" value="KXN72523.1"/>
    <property type="molecule type" value="Genomic_DNA"/>
</dbReference>
<evidence type="ECO:0000313" key="12">
    <source>
        <dbReference type="Proteomes" id="UP000070444"/>
    </source>
</evidence>
<dbReference type="SUPFAM" id="SSF53850">
    <property type="entry name" value="Periplasmic binding protein-like II"/>
    <property type="match status" value="1"/>
</dbReference>
<dbReference type="Pfam" id="PF01379">
    <property type="entry name" value="Porphobil_deam"/>
    <property type="match status" value="1"/>
</dbReference>
<evidence type="ECO:0000256" key="3">
    <source>
        <dbReference type="ARBA" id="ARBA00005638"/>
    </source>
</evidence>
<dbReference type="FunFam" id="3.30.160.40:FF:000002">
    <property type="entry name" value="Porphobilinogen deaminase"/>
    <property type="match status" value="1"/>
</dbReference>
<keyword evidence="12" id="KW-1185">Reference proteome</keyword>
<evidence type="ECO:0000256" key="2">
    <source>
        <dbReference type="ARBA" id="ARBA00004735"/>
    </source>
</evidence>
<dbReference type="UniPathway" id="UPA00251">
    <property type="reaction ID" value="UER00319"/>
</dbReference>
<dbReference type="InterPro" id="IPR022417">
    <property type="entry name" value="Porphobilin_deaminase_N"/>
</dbReference>
<dbReference type="InterPro" id="IPR022419">
    <property type="entry name" value="Porphobilin_deaminase_cofac_BS"/>
</dbReference>
<dbReference type="PROSITE" id="PS00533">
    <property type="entry name" value="PORPHOBILINOGEN_DEAM"/>
    <property type="match status" value="1"/>
</dbReference>
<dbReference type="Proteomes" id="UP000070444">
    <property type="component" value="Unassembled WGS sequence"/>
</dbReference>
<evidence type="ECO:0000259" key="10">
    <source>
        <dbReference type="Pfam" id="PF03900"/>
    </source>
</evidence>
<dbReference type="PANTHER" id="PTHR11557">
    <property type="entry name" value="PORPHOBILINOGEN DEAMINASE"/>
    <property type="match status" value="1"/>
</dbReference>
<dbReference type="InterPro" id="IPR000860">
    <property type="entry name" value="HemC"/>
</dbReference>
<dbReference type="EC" id="2.5.1.61" evidence="4"/>
<comment type="similarity">
    <text evidence="3">Belongs to the HMBS family.</text>
</comment>
<keyword evidence="5" id="KW-0808">Transferase</keyword>
<dbReference type="InterPro" id="IPR036803">
    <property type="entry name" value="Porphobilinogen_deaminase_C_sf"/>
</dbReference>
<dbReference type="OMA" id="DTLYRTQ"/>
<keyword evidence="6" id="KW-0627">Porphyrin biosynthesis</keyword>
<dbReference type="GO" id="GO:0004418">
    <property type="term" value="F:hydroxymethylbilane synthase activity"/>
    <property type="evidence" value="ECO:0007669"/>
    <property type="project" value="UniProtKB-EC"/>
</dbReference>
<dbReference type="STRING" id="796925.A0A137PC19"/>
<dbReference type="AlphaFoldDB" id="A0A137PC19"/>
<comment type="pathway">
    <text evidence="2">Porphyrin-containing compound metabolism; protoporphyrin-IX biosynthesis; coproporphyrinogen-III from 5-aminolevulinate: step 2/4.</text>
</comment>
<accession>A0A137PC19</accession>